<evidence type="ECO:0000256" key="11">
    <source>
        <dbReference type="ARBA" id="ARBA00022563"/>
    </source>
</evidence>
<dbReference type="Pfam" id="PF00763">
    <property type="entry name" value="THF_DHG_CYH"/>
    <property type="match status" value="1"/>
</dbReference>
<keyword evidence="23" id="KW-1185">Reference proteome</keyword>
<dbReference type="GO" id="GO:0004477">
    <property type="term" value="F:methenyltetrahydrofolate cyclohydrolase activity"/>
    <property type="evidence" value="ECO:0007669"/>
    <property type="project" value="UniProtKB-EC"/>
</dbReference>
<dbReference type="PRINTS" id="PR00085">
    <property type="entry name" value="THFDHDRGNASE"/>
</dbReference>
<dbReference type="EC" id="6.3.4.3" evidence="6"/>
<keyword evidence="16" id="KW-0521">NADP</keyword>
<evidence type="ECO:0000256" key="19">
    <source>
        <dbReference type="ARBA" id="ARBA00049033"/>
    </source>
</evidence>
<comment type="caution">
    <text evidence="22">The sequence shown here is derived from an EMBL/GenBank/DDBJ whole genome shotgun (WGS) entry which is preliminary data.</text>
</comment>
<evidence type="ECO:0000256" key="7">
    <source>
        <dbReference type="ARBA" id="ARBA00012776"/>
    </source>
</evidence>
<gene>
    <name evidence="22" type="ORF">JVT61DRAFT_2124</name>
</gene>
<dbReference type="InterPro" id="IPR000559">
    <property type="entry name" value="Formate_THF_ligase"/>
</dbReference>
<name>A0A8I2YPR6_9AGAM</name>
<dbReference type="PROSITE" id="PS00721">
    <property type="entry name" value="FTHFS_1"/>
    <property type="match status" value="1"/>
</dbReference>
<keyword evidence="13" id="KW-0547">Nucleotide-binding</keyword>
<comment type="similarity">
    <text evidence="3">In the N-terminal section; belongs to the tetrahydrofolate dehydrogenase/cyclohydrolase family.</text>
</comment>
<dbReference type="GO" id="GO:0006164">
    <property type="term" value="P:purine nucleotide biosynthetic process"/>
    <property type="evidence" value="ECO:0007669"/>
    <property type="project" value="UniProtKB-ARBA"/>
</dbReference>
<evidence type="ECO:0000256" key="12">
    <source>
        <dbReference type="ARBA" id="ARBA00022598"/>
    </source>
</evidence>
<dbReference type="Pfam" id="PF02882">
    <property type="entry name" value="THF_DHG_CYH_C"/>
    <property type="match status" value="1"/>
</dbReference>
<evidence type="ECO:0000256" key="17">
    <source>
        <dbReference type="ARBA" id="ARBA00023002"/>
    </source>
</evidence>
<dbReference type="GO" id="GO:0009257">
    <property type="term" value="P:10-formyltetrahydrofolate biosynthetic process"/>
    <property type="evidence" value="ECO:0007669"/>
    <property type="project" value="UniProtKB-ARBA"/>
</dbReference>
<accession>A0A8I2YPR6</accession>
<proteinExistence type="inferred from homology"/>
<dbReference type="EC" id="1.5.1.5" evidence="8"/>
<evidence type="ECO:0000259" key="20">
    <source>
        <dbReference type="Pfam" id="PF00763"/>
    </source>
</evidence>
<comment type="similarity">
    <text evidence="4">In the C-terminal section; belongs to the formate--tetrahydrofolate ligase family.</text>
</comment>
<dbReference type="InterPro" id="IPR046346">
    <property type="entry name" value="Aminoacid_DH-like_N_sf"/>
</dbReference>
<evidence type="ECO:0000313" key="22">
    <source>
        <dbReference type="EMBL" id="KAG6376150.1"/>
    </source>
</evidence>
<keyword evidence="14" id="KW-0378">Hydrolase</keyword>
<feature type="domain" description="Tetrahydrofolate dehydrogenase/cyclohydrolase NAD(P)-binding" evidence="21">
    <location>
        <begin position="149"/>
        <end position="296"/>
    </location>
</feature>
<dbReference type="OrthoDB" id="5126881at2759"/>
<comment type="pathway">
    <text evidence="2">One-carbon metabolism; tetrahydrofolate interconversion.</text>
</comment>
<evidence type="ECO:0000256" key="16">
    <source>
        <dbReference type="ARBA" id="ARBA00022857"/>
    </source>
</evidence>
<dbReference type="Gene3D" id="3.10.410.10">
    <property type="entry name" value="Formyltetrahydrofolate synthetase, domain 3"/>
    <property type="match status" value="1"/>
</dbReference>
<evidence type="ECO:0000256" key="8">
    <source>
        <dbReference type="ARBA" id="ARBA00012859"/>
    </source>
</evidence>
<dbReference type="Proteomes" id="UP000683000">
    <property type="component" value="Unassembled WGS sequence"/>
</dbReference>
<evidence type="ECO:0000256" key="13">
    <source>
        <dbReference type="ARBA" id="ARBA00022741"/>
    </source>
</evidence>
<dbReference type="FunFam" id="3.40.50.10860:FF:000005">
    <property type="entry name" value="C-1-tetrahydrofolate synthase, cytoplasmic, putative"/>
    <property type="match status" value="1"/>
</dbReference>
<keyword evidence="15" id="KW-0067">ATP-binding</keyword>
<keyword evidence="17" id="KW-0560">Oxidoreductase</keyword>
<dbReference type="InterPro" id="IPR036291">
    <property type="entry name" value="NAD(P)-bd_dom_sf"/>
</dbReference>
<dbReference type="FunFam" id="3.40.50.720:FF:000006">
    <property type="entry name" value="Bifunctional protein FolD"/>
    <property type="match status" value="1"/>
</dbReference>
<comment type="subcellular location">
    <subcellularLocation>
        <location evidence="1">Cytoplasm</location>
    </subcellularLocation>
</comment>
<keyword evidence="10" id="KW-0963">Cytoplasm</keyword>
<dbReference type="InterPro" id="IPR027417">
    <property type="entry name" value="P-loop_NTPase"/>
</dbReference>
<dbReference type="FunFam" id="3.10.410.10:FF:000001">
    <property type="entry name" value="Putative formate--tetrahydrofolate ligase"/>
    <property type="match status" value="1"/>
</dbReference>
<dbReference type="Gene3D" id="3.40.50.720">
    <property type="entry name" value="NAD(P)-binding Rossmann-like Domain"/>
    <property type="match status" value="1"/>
</dbReference>
<dbReference type="FunFam" id="3.40.50.300:FF:001123">
    <property type="entry name" value="C-1-tetrahydrofolate synthase, cytoplasmic isoform X2"/>
    <property type="match status" value="1"/>
</dbReference>
<dbReference type="InterPro" id="IPR020631">
    <property type="entry name" value="THF_DH/CycHdrlase_NAD-bd_dom"/>
</dbReference>
<evidence type="ECO:0000256" key="10">
    <source>
        <dbReference type="ARBA" id="ARBA00022490"/>
    </source>
</evidence>
<evidence type="ECO:0000256" key="15">
    <source>
        <dbReference type="ARBA" id="ARBA00022840"/>
    </source>
</evidence>
<evidence type="ECO:0000256" key="9">
    <source>
        <dbReference type="ARBA" id="ARBA00017592"/>
    </source>
</evidence>
<comment type="catalytic activity">
    <reaction evidence="19">
        <text>(6S)-5,6,7,8-tetrahydrofolate + formate + ATP = (6R)-10-formyltetrahydrofolate + ADP + phosphate</text>
        <dbReference type="Rhea" id="RHEA:20221"/>
        <dbReference type="ChEBI" id="CHEBI:15740"/>
        <dbReference type="ChEBI" id="CHEBI:30616"/>
        <dbReference type="ChEBI" id="CHEBI:43474"/>
        <dbReference type="ChEBI" id="CHEBI:57453"/>
        <dbReference type="ChEBI" id="CHEBI:195366"/>
        <dbReference type="ChEBI" id="CHEBI:456216"/>
        <dbReference type="EC" id="6.3.4.3"/>
    </reaction>
</comment>
<dbReference type="InterPro" id="IPR000672">
    <property type="entry name" value="THF_DH/CycHdrlase"/>
</dbReference>
<evidence type="ECO:0000256" key="6">
    <source>
        <dbReference type="ARBA" id="ARBA00012295"/>
    </source>
</evidence>
<keyword evidence="18" id="KW-0511">Multifunctional enzyme</keyword>
<evidence type="ECO:0000256" key="3">
    <source>
        <dbReference type="ARBA" id="ARBA00005559"/>
    </source>
</evidence>
<dbReference type="CDD" id="cd00477">
    <property type="entry name" value="FTHFS"/>
    <property type="match status" value="1"/>
</dbReference>
<dbReference type="SUPFAM" id="SSF53223">
    <property type="entry name" value="Aminoacid dehydrogenase-like, N-terminal domain"/>
    <property type="match status" value="1"/>
</dbReference>
<dbReference type="SUPFAM" id="SSF52540">
    <property type="entry name" value="P-loop containing nucleoside triphosphate hydrolases"/>
    <property type="match status" value="1"/>
</dbReference>
<evidence type="ECO:0000256" key="18">
    <source>
        <dbReference type="ARBA" id="ARBA00023268"/>
    </source>
</evidence>
<dbReference type="GO" id="GO:0004488">
    <property type="term" value="F:methylenetetrahydrofolate dehydrogenase (NADP+) activity"/>
    <property type="evidence" value="ECO:0007669"/>
    <property type="project" value="UniProtKB-EC"/>
</dbReference>
<dbReference type="InterPro" id="IPR020630">
    <property type="entry name" value="THF_DH/CycHdrlase_cat_dom"/>
</dbReference>
<dbReference type="HAMAP" id="MF_01543">
    <property type="entry name" value="FTHFS"/>
    <property type="match status" value="1"/>
</dbReference>
<dbReference type="HAMAP" id="MF_01576">
    <property type="entry name" value="THF_DHG_CYH"/>
    <property type="match status" value="1"/>
</dbReference>
<organism evidence="22 23">
    <name type="scientific">Boletus reticuloceps</name>
    <dbReference type="NCBI Taxonomy" id="495285"/>
    <lineage>
        <taxon>Eukaryota</taxon>
        <taxon>Fungi</taxon>
        <taxon>Dikarya</taxon>
        <taxon>Basidiomycota</taxon>
        <taxon>Agaricomycotina</taxon>
        <taxon>Agaricomycetes</taxon>
        <taxon>Agaricomycetidae</taxon>
        <taxon>Boletales</taxon>
        <taxon>Boletineae</taxon>
        <taxon>Boletaceae</taxon>
        <taxon>Boletoideae</taxon>
        <taxon>Boletus</taxon>
    </lineage>
</organism>
<evidence type="ECO:0000256" key="1">
    <source>
        <dbReference type="ARBA" id="ARBA00004496"/>
    </source>
</evidence>
<evidence type="ECO:0000256" key="4">
    <source>
        <dbReference type="ARBA" id="ARBA00006985"/>
    </source>
</evidence>
<sequence>MSSSQARVIDGALLAKSIRESVADKIATYKQRYPRFQPQLAVVQAGDRPDSTVYIRMKAKASEEVGIHFQHVTLSEAATVQEVVAVVKRLNDDDSISGILVQLPLGPHIDSDDVRTVTESISPEKDVDGFHAYNIGLLSSRASSPLFTPCTPAAVIRLLESTDVPVSGANAVVLGRSDIVGNPVVALLRNRDATVTQCHSRTKNLEQIVKQADILIAAIGQAEFVKGSWVKHGAVVIDVGINSIPDATKKSGQRLVGDVNYAEAALHASHITPVPGGVGPMTVALLMDNVLTSAVRRFEQARTRKVIPLPLDIKAKVPSDIEIAMAQTPKPITELAREIGLLPDELESYGKYKAKVELSVLGRLAHRKDGKYIVISGITPTPLGEGKSTTTVGLAQALGAHLGRPAFACVRQPSQGPTFGIKGGAAGGGYSQIIPMDEFNLHLTGDIHAVTAANNLLAAALDARMFHEATQSDKALYSRLVPTKKGKREFAPLMFKRLQKLGINKTNPNELTPEEINRFARLDIDPQTITWNRVLDVNDRFLRKVTIGRNSTEKGHEREAGFDIAVASECMAVLALTTDLKDMRERLGAMVVATSKGGDAVTADDIGVGGALAVLMKDTVKPNLMQTLEGTPVFVHAGPFANIAHGNSSILADRVALKLAGTEPGESSDRVGYVLTEGGFGADMGMEKFCNIKCRVSGLKPDATVVVATTRALKMHGGGPEVTPGKPLADTYTKEDVVTLQKGCQNLARHIQNARKFGLKVIIAINRFSSDTDAELELIRREALAAGADAAIVSSHWAEGGAGARPLAEAVVAVCEGESNFKFLYDLDLPIDEKIDIICKEIYRADGIELSELARKQLDTYTRQGYRNLPICMAKTQYSFSHDPSLKNAPTGFTVPIREVRLSAGAGFLYPILGDMQTMPGLGTRPGFWEVGLEPETGRVVGLF</sequence>
<comment type="subunit">
    <text evidence="5">Homodimer.</text>
</comment>
<keyword evidence="11" id="KW-0554">One-carbon metabolism</keyword>
<dbReference type="AlphaFoldDB" id="A0A8I2YPR6"/>
<dbReference type="GO" id="GO:0005829">
    <property type="term" value="C:cytosol"/>
    <property type="evidence" value="ECO:0007669"/>
    <property type="project" value="TreeGrafter"/>
</dbReference>
<evidence type="ECO:0000259" key="21">
    <source>
        <dbReference type="Pfam" id="PF02882"/>
    </source>
</evidence>
<dbReference type="GO" id="GO:0005524">
    <property type="term" value="F:ATP binding"/>
    <property type="evidence" value="ECO:0007669"/>
    <property type="project" value="UniProtKB-KW"/>
</dbReference>
<feature type="domain" description="Tetrahydrofolate dehydrogenase/cyclohydrolase catalytic" evidence="20">
    <location>
        <begin position="9"/>
        <end position="128"/>
    </location>
</feature>
<dbReference type="Gene3D" id="3.40.50.10860">
    <property type="entry name" value="Leucine Dehydrogenase, chain A, domain 1"/>
    <property type="match status" value="1"/>
</dbReference>
<evidence type="ECO:0000256" key="2">
    <source>
        <dbReference type="ARBA" id="ARBA00004777"/>
    </source>
</evidence>
<keyword evidence="12 22" id="KW-0436">Ligase</keyword>
<dbReference type="PANTHER" id="PTHR48099">
    <property type="entry name" value="C-1-TETRAHYDROFOLATE SYNTHASE, CYTOPLASMIC-RELATED"/>
    <property type="match status" value="1"/>
</dbReference>
<reference evidence="22" key="1">
    <citation type="submission" date="2021-03" db="EMBL/GenBank/DDBJ databases">
        <title>Evolutionary innovations through gain and loss of genes in the ectomycorrhizal Boletales.</title>
        <authorList>
            <person name="Wu G."/>
            <person name="Miyauchi S."/>
            <person name="Morin E."/>
            <person name="Yang Z.-L."/>
            <person name="Xu J."/>
            <person name="Martin F.M."/>
        </authorList>
    </citation>
    <scope>NUCLEOTIDE SEQUENCE</scope>
    <source>
        <strain evidence="22">BR01</strain>
    </source>
</reference>
<evidence type="ECO:0000256" key="14">
    <source>
        <dbReference type="ARBA" id="ARBA00022801"/>
    </source>
</evidence>
<dbReference type="GO" id="GO:0004329">
    <property type="term" value="F:formate-tetrahydrofolate ligase activity"/>
    <property type="evidence" value="ECO:0007669"/>
    <property type="project" value="UniProtKB-EC"/>
</dbReference>
<dbReference type="Gene3D" id="1.10.8.770">
    <property type="match status" value="1"/>
</dbReference>
<dbReference type="InterPro" id="IPR020628">
    <property type="entry name" value="Formate_THF_ligase_CS"/>
</dbReference>
<dbReference type="GO" id="GO:0046655">
    <property type="term" value="P:folic acid metabolic process"/>
    <property type="evidence" value="ECO:0007669"/>
    <property type="project" value="UniProtKB-ARBA"/>
</dbReference>
<dbReference type="InterPro" id="IPR020867">
    <property type="entry name" value="THF_DH/CycHdrlase_CS"/>
</dbReference>
<dbReference type="EC" id="3.5.4.9" evidence="7"/>
<dbReference type="EMBL" id="JAGFBS010000012">
    <property type="protein sequence ID" value="KAG6376150.1"/>
    <property type="molecule type" value="Genomic_DNA"/>
</dbReference>
<dbReference type="CDD" id="cd01080">
    <property type="entry name" value="NAD_bind_m-THF_DH_Cyclohyd"/>
    <property type="match status" value="1"/>
</dbReference>
<dbReference type="PANTHER" id="PTHR48099:SF5">
    <property type="entry name" value="C-1-TETRAHYDROFOLATE SYNTHASE, CYTOPLASMIC"/>
    <property type="match status" value="1"/>
</dbReference>
<dbReference type="PROSITE" id="PS00767">
    <property type="entry name" value="THF_DHG_CYH_2"/>
    <property type="match status" value="1"/>
</dbReference>
<dbReference type="GO" id="GO:0006555">
    <property type="term" value="P:methionine metabolic process"/>
    <property type="evidence" value="ECO:0007669"/>
    <property type="project" value="UniProtKB-ARBA"/>
</dbReference>
<dbReference type="FunFam" id="3.40.50.300:FF:000245">
    <property type="entry name" value="C-1-tetrahydrofolate synthase, cytoplasmic"/>
    <property type="match status" value="1"/>
</dbReference>
<dbReference type="Gene3D" id="3.40.50.300">
    <property type="entry name" value="P-loop containing nucleotide triphosphate hydrolases"/>
    <property type="match status" value="2"/>
</dbReference>
<dbReference type="SUPFAM" id="SSF51735">
    <property type="entry name" value="NAD(P)-binding Rossmann-fold domains"/>
    <property type="match status" value="1"/>
</dbReference>
<protein>
    <recommendedName>
        <fullName evidence="9">C-1-tetrahydrofolate synthase, cytoplasmic</fullName>
        <ecNumber evidence="8">1.5.1.5</ecNumber>
        <ecNumber evidence="7">3.5.4.9</ecNumber>
        <ecNumber evidence="6">6.3.4.3</ecNumber>
    </recommendedName>
</protein>
<dbReference type="UniPathway" id="UPA00193"/>
<dbReference type="Pfam" id="PF01268">
    <property type="entry name" value="FTHFS"/>
    <property type="match status" value="1"/>
</dbReference>
<dbReference type="FunFam" id="1.10.8.770:FF:000001">
    <property type="entry name" value="Methylenetetrahydrofolate dehydrogenase (NADP+ dependent) 1 like"/>
    <property type="match status" value="1"/>
</dbReference>
<dbReference type="GO" id="GO:0035999">
    <property type="term" value="P:tetrahydrofolate interconversion"/>
    <property type="evidence" value="ECO:0007669"/>
    <property type="project" value="UniProtKB-UniPathway"/>
</dbReference>
<evidence type="ECO:0000313" key="23">
    <source>
        <dbReference type="Proteomes" id="UP000683000"/>
    </source>
</evidence>
<evidence type="ECO:0000256" key="5">
    <source>
        <dbReference type="ARBA" id="ARBA00011738"/>
    </source>
</evidence>